<dbReference type="EMBL" id="CP041046">
    <property type="protein sequence ID" value="QDE40068.1"/>
    <property type="molecule type" value="Genomic_DNA"/>
</dbReference>
<evidence type="ECO:0000313" key="2">
    <source>
        <dbReference type="EMBL" id="QDE40068.1"/>
    </source>
</evidence>
<organism evidence="2 3">
    <name type="scientific">Luteibacter pinisoli</name>
    <dbReference type="NCBI Taxonomy" id="2589080"/>
    <lineage>
        <taxon>Bacteria</taxon>
        <taxon>Pseudomonadati</taxon>
        <taxon>Pseudomonadota</taxon>
        <taxon>Gammaproteobacteria</taxon>
        <taxon>Lysobacterales</taxon>
        <taxon>Rhodanobacteraceae</taxon>
        <taxon>Luteibacter</taxon>
    </lineage>
</organism>
<feature type="domain" description="HigA2-like helix-turn-helix" evidence="1">
    <location>
        <begin position="21"/>
        <end position="89"/>
    </location>
</feature>
<dbReference type="InterPro" id="IPR010982">
    <property type="entry name" value="Lambda_DNA-bd_dom_sf"/>
</dbReference>
<evidence type="ECO:0000259" key="1">
    <source>
        <dbReference type="Pfam" id="PF13744"/>
    </source>
</evidence>
<dbReference type="OrthoDB" id="9788479at2"/>
<dbReference type="Gene3D" id="1.10.260.40">
    <property type="entry name" value="lambda repressor-like DNA-binding domains"/>
    <property type="match status" value="1"/>
</dbReference>
<reference evidence="2 3" key="1">
    <citation type="submission" date="2019-06" db="EMBL/GenBank/DDBJ databases">
        <title>A complete genome sequence for Luteibacter pinisoli MAH-14.</title>
        <authorList>
            <person name="Baltrus D.A."/>
        </authorList>
    </citation>
    <scope>NUCLEOTIDE SEQUENCE [LARGE SCALE GENOMIC DNA]</scope>
    <source>
        <strain evidence="2 3">MAH-14</strain>
    </source>
</reference>
<dbReference type="SUPFAM" id="SSF47413">
    <property type="entry name" value="lambda repressor-like DNA-binding domains"/>
    <property type="match status" value="1"/>
</dbReference>
<protein>
    <submittedName>
        <fullName evidence="2">XRE family transcriptional regulator</fullName>
    </submittedName>
</protein>
<dbReference type="KEGG" id="lpy:FIV34_13000"/>
<dbReference type="InterPro" id="IPR001387">
    <property type="entry name" value="Cro/C1-type_HTH"/>
</dbReference>
<dbReference type="CDD" id="cd00093">
    <property type="entry name" value="HTH_XRE"/>
    <property type="match status" value="1"/>
</dbReference>
<keyword evidence="3" id="KW-1185">Reference proteome</keyword>
<evidence type="ECO:0000313" key="3">
    <source>
        <dbReference type="Proteomes" id="UP000316093"/>
    </source>
</evidence>
<dbReference type="Proteomes" id="UP000316093">
    <property type="component" value="Chromosome"/>
</dbReference>
<dbReference type="InterPro" id="IPR039554">
    <property type="entry name" value="HigA2-like_HTH"/>
</dbReference>
<dbReference type="RefSeq" id="WP_139983425.1">
    <property type="nucleotide sequence ID" value="NZ_CP041046.1"/>
</dbReference>
<sequence length="114" mass="12452">MAQGAYDNVFEAITQGKHASREAADLTFRADMMLVVRSMLEEKALTQRAIGELLGVPQSRVSELMCGKLHKLSADVLLGYLSSLGYRIQPTFTKAVGRKRGAVRVALLHHVASP</sequence>
<proteinExistence type="predicted"/>
<dbReference type="GO" id="GO:0003677">
    <property type="term" value="F:DNA binding"/>
    <property type="evidence" value="ECO:0007669"/>
    <property type="project" value="InterPro"/>
</dbReference>
<name>A0A4Y5Z758_9GAMM</name>
<dbReference type="AlphaFoldDB" id="A0A4Y5Z758"/>
<gene>
    <name evidence="2" type="ORF">FIV34_13000</name>
</gene>
<dbReference type="Pfam" id="PF13744">
    <property type="entry name" value="HTH_37"/>
    <property type="match status" value="1"/>
</dbReference>
<accession>A0A4Y5Z758</accession>